<keyword evidence="5" id="KW-0574">Periplasm</keyword>
<gene>
    <name evidence="9" type="ORF">D4A39_11495</name>
</gene>
<evidence type="ECO:0000256" key="8">
    <source>
        <dbReference type="SAM" id="Phobius"/>
    </source>
</evidence>
<evidence type="ECO:0000256" key="6">
    <source>
        <dbReference type="ARBA" id="ARBA00023186"/>
    </source>
</evidence>
<accession>A0A418XX14</accession>
<keyword evidence="8" id="KW-1133">Transmembrane helix</keyword>
<keyword evidence="10" id="KW-1185">Reference proteome</keyword>
<dbReference type="RefSeq" id="WP_022985216.1">
    <property type="nucleotide sequence ID" value="NZ_QYYA01000003.1"/>
</dbReference>
<protein>
    <recommendedName>
        <fullName evidence="3">Curli assembly protein CsgC</fullName>
    </recommendedName>
</protein>
<dbReference type="Pfam" id="PF10610">
    <property type="entry name" value="Tafi-CsgC"/>
    <property type="match status" value="1"/>
</dbReference>
<evidence type="ECO:0000256" key="1">
    <source>
        <dbReference type="ARBA" id="ARBA00004418"/>
    </source>
</evidence>
<dbReference type="Proteomes" id="UP000283734">
    <property type="component" value="Unassembled WGS sequence"/>
</dbReference>
<feature type="transmembrane region" description="Helical" evidence="8">
    <location>
        <begin position="12"/>
        <end position="33"/>
    </location>
</feature>
<sequence length="139" mass="15481">MTVGYRFKRPGLPTLLFRSGLVLLGGIFFSPAYSNRAGSPMCTMEILHENRTSLHHFQLSVTCETIGEPVYYDIVLEKQGQSGKSRSRQSGKMLSQIQPQRAGQLSINIASNDKIRITAVLRNEDARVIAERSQIVTAQ</sequence>
<dbReference type="EMBL" id="QYYA01000003">
    <property type="protein sequence ID" value="RJG17342.1"/>
    <property type="molecule type" value="Genomic_DNA"/>
</dbReference>
<keyword evidence="8" id="KW-0472">Membrane</keyword>
<keyword evidence="8" id="KW-0812">Transmembrane</keyword>
<feature type="compositionally biased region" description="Low complexity" evidence="7">
    <location>
        <begin position="81"/>
        <end position="92"/>
    </location>
</feature>
<dbReference type="AlphaFoldDB" id="A0A418XX14"/>
<keyword evidence="4" id="KW-0732">Signal</keyword>
<evidence type="ECO:0000256" key="2">
    <source>
        <dbReference type="ARBA" id="ARBA00006329"/>
    </source>
</evidence>
<dbReference type="InterPro" id="IPR014491">
    <property type="entry name" value="Curli_production_prot_CsgC"/>
</dbReference>
<evidence type="ECO:0000256" key="5">
    <source>
        <dbReference type="ARBA" id="ARBA00022764"/>
    </source>
</evidence>
<evidence type="ECO:0000256" key="3">
    <source>
        <dbReference type="ARBA" id="ARBA00017442"/>
    </source>
</evidence>
<keyword evidence="6" id="KW-0143">Chaperone</keyword>
<feature type="region of interest" description="Disordered" evidence="7">
    <location>
        <begin position="81"/>
        <end position="101"/>
    </location>
</feature>
<comment type="subcellular location">
    <subcellularLocation>
        <location evidence="1">Periplasm</location>
    </subcellularLocation>
</comment>
<name>A0A418XX14_9GAMM</name>
<evidence type="ECO:0000256" key="4">
    <source>
        <dbReference type="ARBA" id="ARBA00022729"/>
    </source>
</evidence>
<dbReference type="InterPro" id="IPR053722">
    <property type="entry name" value="Curli_assembly_CsgC/AgfC"/>
</dbReference>
<dbReference type="Gene3D" id="2.60.40.2420">
    <property type="match status" value="1"/>
</dbReference>
<dbReference type="GO" id="GO:0042597">
    <property type="term" value="C:periplasmic space"/>
    <property type="evidence" value="ECO:0007669"/>
    <property type="project" value="UniProtKB-SubCell"/>
</dbReference>
<comment type="caution">
    <text evidence="9">The sequence shown here is derived from an EMBL/GenBank/DDBJ whole genome shotgun (WGS) entry which is preliminary data.</text>
</comment>
<evidence type="ECO:0000313" key="9">
    <source>
        <dbReference type="EMBL" id="RJG17342.1"/>
    </source>
</evidence>
<organism evidence="9 10">
    <name type="scientific">Alcanivorax profundi</name>
    <dbReference type="NCBI Taxonomy" id="2338368"/>
    <lineage>
        <taxon>Bacteria</taxon>
        <taxon>Pseudomonadati</taxon>
        <taxon>Pseudomonadota</taxon>
        <taxon>Gammaproteobacteria</taxon>
        <taxon>Oceanospirillales</taxon>
        <taxon>Alcanivoracaceae</taxon>
        <taxon>Alcanivorax</taxon>
    </lineage>
</organism>
<proteinExistence type="inferred from homology"/>
<comment type="similarity">
    <text evidence="2">Belongs to the CsgC/AgfC family.</text>
</comment>
<reference evidence="9 10" key="1">
    <citation type="submission" date="2018-09" db="EMBL/GenBank/DDBJ databases">
        <title>Alcanivorax profundi sp. nov., isolated from 1000 m-depth seawater of the Mariana Trench.</title>
        <authorList>
            <person name="Liu J."/>
        </authorList>
    </citation>
    <scope>NUCLEOTIDE SEQUENCE [LARGE SCALE GENOMIC DNA]</scope>
    <source>
        <strain evidence="9 10">MTEO17</strain>
    </source>
</reference>
<evidence type="ECO:0000313" key="10">
    <source>
        <dbReference type="Proteomes" id="UP000283734"/>
    </source>
</evidence>
<evidence type="ECO:0000256" key="7">
    <source>
        <dbReference type="SAM" id="MobiDB-lite"/>
    </source>
</evidence>